<name>A0AAN1XW33_UNVUL</name>
<organism evidence="4 5">
    <name type="scientific">Vulcanimicrobium alpinum</name>
    <dbReference type="NCBI Taxonomy" id="3016050"/>
    <lineage>
        <taxon>Bacteria</taxon>
        <taxon>Bacillati</taxon>
        <taxon>Vulcanimicrobiota</taxon>
        <taxon>Vulcanimicrobiia</taxon>
        <taxon>Vulcanimicrobiales</taxon>
        <taxon>Vulcanimicrobiaceae</taxon>
        <taxon>Vulcanimicrobium</taxon>
    </lineage>
</organism>
<evidence type="ECO:0000259" key="3">
    <source>
        <dbReference type="Pfam" id="PF02470"/>
    </source>
</evidence>
<keyword evidence="5" id="KW-1185">Reference proteome</keyword>
<proteinExistence type="predicted"/>
<dbReference type="RefSeq" id="WP_317997422.1">
    <property type="nucleotide sequence ID" value="NZ_AP025523.1"/>
</dbReference>
<dbReference type="InterPro" id="IPR003399">
    <property type="entry name" value="Mce/MlaD"/>
</dbReference>
<dbReference type="EMBL" id="AP025523">
    <property type="protein sequence ID" value="BDE06466.1"/>
    <property type="molecule type" value="Genomic_DNA"/>
</dbReference>
<dbReference type="InterPro" id="IPR052336">
    <property type="entry name" value="MlaD_Phospholipid_Transporter"/>
</dbReference>
<feature type="coiled-coil region" evidence="1">
    <location>
        <begin position="154"/>
        <end position="199"/>
    </location>
</feature>
<evidence type="ECO:0000313" key="4">
    <source>
        <dbReference type="EMBL" id="BDE06466.1"/>
    </source>
</evidence>
<evidence type="ECO:0000256" key="1">
    <source>
        <dbReference type="SAM" id="Coils"/>
    </source>
</evidence>
<reference evidence="4 5" key="1">
    <citation type="journal article" date="2022" name="ISME Commun">
        <title>Vulcanimicrobium alpinus gen. nov. sp. nov., the first cultivated representative of the candidate phylum 'Eremiobacterota', is a metabolically versatile aerobic anoxygenic phototroph.</title>
        <authorList>
            <person name="Yabe S."/>
            <person name="Muto K."/>
            <person name="Abe K."/>
            <person name="Yokota A."/>
            <person name="Staudigel H."/>
            <person name="Tebo B.M."/>
        </authorList>
    </citation>
    <scope>NUCLEOTIDE SEQUENCE [LARGE SCALE GENOMIC DNA]</scope>
    <source>
        <strain evidence="4 5">WC8-2</strain>
    </source>
</reference>
<gene>
    <name evidence="4" type="ORF">WPS_17420</name>
</gene>
<feature type="domain" description="Mce/MlaD" evidence="3">
    <location>
        <begin position="34"/>
        <end position="108"/>
    </location>
</feature>
<evidence type="ECO:0000256" key="2">
    <source>
        <dbReference type="SAM" id="MobiDB-lite"/>
    </source>
</evidence>
<keyword evidence="1" id="KW-0175">Coiled coil</keyword>
<dbReference type="Proteomes" id="UP001317532">
    <property type="component" value="Chromosome"/>
</dbReference>
<protein>
    <recommendedName>
        <fullName evidence="3">Mce/MlaD domain-containing protein</fullName>
    </recommendedName>
</protein>
<dbReference type="PANTHER" id="PTHR33371:SF4">
    <property type="entry name" value="INTERMEMBRANE PHOSPHOLIPID TRANSPORT SYSTEM BINDING PROTEIN MLAD"/>
    <property type="match status" value="1"/>
</dbReference>
<dbReference type="PANTHER" id="PTHR33371">
    <property type="entry name" value="INTERMEMBRANE PHOSPHOLIPID TRANSPORT SYSTEM BINDING PROTEIN MLAD-RELATED"/>
    <property type="match status" value="1"/>
</dbReference>
<evidence type="ECO:0000313" key="5">
    <source>
        <dbReference type="Proteomes" id="UP001317532"/>
    </source>
</evidence>
<sequence>MKRQAFVGLFTIIALAGLVAIFVVLANVGTQGRYKIGVHFKSAAGLHKGALVYESGVVVGIVDRTELLPDDFTVDVILAIDNNVDIPRSAKFLIQAPLTGDSSLEIVPPVPAPQPAGMAAPTQAPQAVAILPHEVLPIPQQPQGTNPATIQDLLDQGQGEVRRLDALLAGLEQREPKLLNTLQSALDNANQLSSTANRQISQLATRLDALTASLQVALNQGSANINDLTGQLDLTVRRNSGKVDSLLASLDASARSLNATADSVQQLAQNPQLKNNLLETTRGIAETATTVASLANDLRTVTGNPQTQAQLRDTIANADAATQKVNSLLGDFGGTSSVYGVDRGATPAPGGSPQPGGAAGQRGKPNPSDVQANVKNKLGSIVRNLVALQLRVSELDRQRANTNSSPLLTRDRGPSTDINAILLPRGSTYLFSGANDIGGPAPSWNFAAMATVRPHFQVGGGVLYSRLGARAVYNPGRTGLGFEGRIYDLRRPTTDGYLNLKLGDGLELFGGERDALRNGRRTTFGLQYQF</sequence>
<accession>A0AAN1XW33</accession>
<dbReference type="KEGG" id="vab:WPS_17420"/>
<feature type="region of interest" description="Disordered" evidence="2">
    <location>
        <begin position="340"/>
        <end position="372"/>
    </location>
</feature>
<dbReference type="Pfam" id="PF02470">
    <property type="entry name" value="MlaD"/>
    <property type="match status" value="1"/>
</dbReference>
<dbReference type="AlphaFoldDB" id="A0AAN1XW33"/>